<organism evidence="2 3">
    <name type="scientific">Psychrobacter piechaudii</name>
    <dbReference type="NCBI Taxonomy" id="1945521"/>
    <lineage>
        <taxon>Bacteria</taxon>
        <taxon>Pseudomonadati</taxon>
        <taxon>Pseudomonadota</taxon>
        <taxon>Gammaproteobacteria</taxon>
        <taxon>Moraxellales</taxon>
        <taxon>Moraxellaceae</taxon>
        <taxon>Psychrobacter</taxon>
    </lineage>
</organism>
<dbReference type="AlphaFoldDB" id="A0A1R4GJV2"/>
<accession>A0A1R4GJV2</accession>
<feature type="transmembrane region" description="Helical" evidence="1">
    <location>
        <begin position="94"/>
        <end position="115"/>
    </location>
</feature>
<keyword evidence="1" id="KW-0472">Membrane</keyword>
<evidence type="ECO:0000313" key="2">
    <source>
        <dbReference type="EMBL" id="SJM68439.1"/>
    </source>
</evidence>
<feature type="transmembrane region" description="Helical" evidence="1">
    <location>
        <begin position="29"/>
        <end position="46"/>
    </location>
</feature>
<dbReference type="Proteomes" id="UP000188357">
    <property type="component" value="Unassembled WGS sequence"/>
</dbReference>
<reference evidence="2 3" key="1">
    <citation type="submission" date="2017-02" db="EMBL/GenBank/DDBJ databases">
        <authorList>
            <person name="Peterson S.W."/>
        </authorList>
    </citation>
    <scope>NUCLEOTIDE SEQUENCE [LARGE SCALE GENOMIC DNA]</scope>
    <source>
        <strain evidence="2">Psychrobacter_piechaudii</strain>
    </source>
</reference>
<feature type="transmembrane region" description="Helical" evidence="1">
    <location>
        <begin position="135"/>
        <end position="158"/>
    </location>
</feature>
<feature type="transmembrane region" description="Helical" evidence="1">
    <location>
        <begin position="58"/>
        <end position="78"/>
    </location>
</feature>
<keyword evidence="1" id="KW-1133">Transmembrane helix</keyword>
<name>A0A1R4GJV2_9GAMM</name>
<evidence type="ECO:0000256" key="1">
    <source>
        <dbReference type="SAM" id="Phobius"/>
    </source>
</evidence>
<evidence type="ECO:0000313" key="3">
    <source>
        <dbReference type="Proteomes" id="UP000188357"/>
    </source>
</evidence>
<dbReference type="EMBL" id="FUGE01000081">
    <property type="protein sequence ID" value="SJM68439.1"/>
    <property type="molecule type" value="Genomic_DNA"/>
</dbReference>
<proteinExistence type="predicted"/>
<keyword evidence="1" id="KW-0812">Transmembrane</keyword>
<keyword evidence="3" id="KW-1185">Reference proteome</keyword>
<dbReference type="OrthoDB" id="6657962at2"/>
<protein>
    <submittedName>
        <fullName evidence="2">Uncharacterized protein</fullName>
    </submittedName>
</protein>
<sequence length="169" mass="18895">MQDEYHNPNQDHHIPDPVAMTKTNQTKSYGYLSRFALVYTLLYVFLPSSLAQLDVPVSGLVLSALVVLALNMALITIFKRAEQRSLEKIECHRVGLLTAVFTLIVTSMLMIYSLYDLSASELTMTALKENGVIPMLVISGAIGFAINYVVVTYGLWYLQRLQSRFAKSA</sequence>
<gene>
    <name evidence="2" type="ORF">A1232T_00621</name>
</gene>
<dbReference type="RefSeq" id="WP_077450456.1">
    <property type="nucleotide sequence ID" value="NZ_FUGE01000081.1"/>
</dbReference>